<dbReference type="Pfam" id="PF22013">
    <property type="entry name" value="PG_1098_Fer"/>
    <property type="match status" value="1"/>
</dbReference>
<proteinExistence type="predicted"/>
<accession>A0A238UBF0</accession>
<sequence length="405" mass="46397">MAIRSHIFLLFLNTNILTTDVQDFINSNLKSDISKLIFKGSPFTNISIQELANQIQAKQKSEKKLPTWFATKNIYYPPKISIEQTSSEITAKYKSELITGKILADISGGFGVDSFYFSKLFETVFHCEINTELSEIVNYNANQLNVKNIRTQNINGVQFIQEYEGDLDCIYIDPSRRDTQQNKVFLLRDCTPNVPDSLDILFSKSNQILIKTSPLLDLSSAINELSNVKEIHIVAVNNEVKELLFLLEKDYDEHIDIKTVNILKSTTQKFNFQLSWEKKIPEYSLPLAYLYEPNTAVLKSGAFNEIAIFYKLKKLHNHSHLYTSNELISEFPGRSFKIEKTIPYNKKIIQKEIPEKKANITVRNFGKSVEQIRKETKIKSGGDVFIFATKLLDASNVLIVNTKIK</sequence>
<evidence type="ECO:0000313" key="3">
    <source>
        <dbReference type="EMBL" id="SNR15740.1"/>
    </source>
</evidence>
<name>A0A238UBF0_9FLAO</name>
<dbReference type="InterPro" id="IPR029063">
    <property type="entry name" value="SAM-dependent_MTases_sf"/>
</dbReference>
<keyword evidence="4" id="KW-1185">Reference proteome</keyword>
<dbReference type="AlphaFoldDB" id="A0A238UBF0"/>
<gene>
    <name evidence="3" type="ORF">TJEJU_2037</name>
</gene>
<evidence type="ECO:0000259" key="1">
    <source>
        <dbReference type="Pfam" id="PF18096"/>
    </source>
</evidence>
<feature type="domain" description="PG-1098 ferredoxin-like" evidence="2">
    <location>
        <begin position="289"/>
        <end position="332"/>
    </location>
</feature>
<evidence type="ECO:0000313" key="4">
    <source>
        <dbReference type="Proteomes" id="UP000215214"/>
    </source>
</evidence>
<dbReference type="InterPro" id="IPR054168">
    <property type="entry name" value="PG_1098_Fer"/>
</dbReference>
<dbReference type="Gene3D" id="3.40.50.150">
    <property type="entry name" value="Vaccinia Virus protein VP39"/>
    <property type="match status" value="1"/>
</dbReference>
<dbReference type="SUPFAM" id="SSF53335">
    <property type="entry name" value="S-adenosyl-L-methionine-dependent methyltransferases"/>
    <property type="match status" value="1"/>
</dbReference>
<dbReference type="Gene3D" id="1.10.10.1110">
    <property type="entry name" value="Methyltransferase PG1098, N-terminal domain"/>
    <property type="match status" value="1"/>
</dbReference>
<dbReference type="Proteomes" id="UP000215214">
    <property type="component" value="Chromosome TJEJU"/>
</dbReference>
<dbReference type="Pfam" id="PF18096">
    <property type="entry name" value="Thump_like"/>
    <property type="match status" value="1"/>
</dbReference>
<dbReference type="InterPro" id="IPR041497">
    <property type="entry name" value="Thump-like"/>
</dbReference>
<organism evidence="3 4">
    <name type="scientific">Tenacibaculum jejuense</name>
    <dbReference type="NCBI Taxonomy" id="584609"/>
    <lineage>
        <taxon>Bacteria</taxon>
        <taxon>Pseudomonadati</taxon>
        <taxon>Bacteroidota</taxon>
        <taxon>Flavobacteriia</taxon>
        <taxon>Flavobacteriales</taxon>
        <taxon>Flavobacteriaceae</taxon>
        <taxon>Tenacibaculum</taxon>
    </lineage>
</organism>
<protein>
    <submittedName>
        <fullName evidence="3">Uncharacterized protein</fullName>
    </submittedName>
</protein>
<dbReference type="KEGG" id="tje:TJEJU_2037"/>
<reference evidence="3 4" key="1">
    <citation type="submission" date="2017-07" db="EMBL/GenBank/DDBJ databases">
        <authorList>
            <person name="Sun Z.S."/>
            <person name="Albrecht U."/>
            <person name="Echele G."/>
            <person name="Lee C.C."/>
        </authorList>
    </citation>
    <scope>NUCLEOTIDE SEQUENCE [LARGE SCALE GENOMIC DNA]</scope>
    <source>
        <strain evidence="4">type strain: KCTC 22618</strain>
    </source>
</reference>
<evidence type="ECO:0000259" key="2">
    <source>
        <dbReference type="Pfam" id="PF22013"/>
    </source>
</evidence>
<dbReference type="EMBL" id="LT899436">
    <property type="protein sequence ID" value="SNR15740.1"/>
    <property type="molecule type" value="Genomic_DNA"/>
</dbReference>
<feature type="domain" description="THUMP-like" evidence="1">
    <location>
        <begin position="333"/>
        <end position="400"/>
    </location>
</feature>